<evidence type="ECO:0000256" key="5">
    <source>
        <dbReference type="SAM" id="Coils"/>
    </source>
</evidence>
<feature type="coiled-coil region" evidence="5">
    <location>
        <begin position="689"/>
        <end position="724"/>
    </location>
</feature>
<gene>
    <name evidence="9" type="ORF">WJX72_006126</name>
</gene>
<evidence type="ECO:0000259" key="7">
    <source>
        <dbReference type="PROSITE" id="PS50016"/>
    </source>
</evidence>
<dbReference type="InterPro" id="IPR011011">
    <property type="entry name" value="Znf_FYVE_PHD"/>
</dbReference>
<keyword evidence="10" id="KW-1185">Reference proteome</keyword>
<dbReference type="Proteomes" id="UP001489004">
    <property type="component" value="Unassembled WGS sequence"/>
</dbReference>
<dbReference type="InterPro" id="IPR019787">
    <property type="entry name" value="Znf_PHD-finger"/>
</dbReference>
<dbReference type="Gene3D" id="3.30.40.100">
    <property type="match status" value="1"/>
</dbReference>
<feature type="region of interest" description="Disordered" evidence="6">
    <location>
        <begin position="91"/>
        <end position="157"/>
    </location>
</feature>
<dbReference type="PROSITE" id="PS51050">
    <property type="entry name" value="ZF_CW"/>
    <property type="match status" value="1"/>
</dbReference>
<evidence type="ECO:0000256" key="1">
    <source>
        <dbReference type="ARBA" id="ARBA00022723"/>
    </source>
</evidence>
<dbReference type="InterPro" id="IPR019786">
    <property type="entry name" value="Zinc_finger_PHD-type_CS"/>
</dbReference>
<dbReference type="SUPFAM" id="SSF57903">
    <property type="entry name" value="FYVE/PHD zinc finger"/>
    <property type="match status" value="1"/>
</dbReference>
<evidence type="ECO:0000313" key="10">
    <source>
        <dbReference type="Proteomes" id="UP001489004"/>
    </source>
</evidence>
<keyword evidence="3" id="KW-0862">Zinc</keyword>
<evidence type="ECO:0000256" key="6">
    <source>
        <dbReference type="SAM" id="MobiDB-lite"/>
    </source>
</evidence>
<dbReference type="AlphaFoldDB" id="A0AAW1PGD0"/>
<dbReference type="PROSITE" id="PS01359">
    <property type="entry name" value="ZF_PHD_1"/>
    <property type="match status" value="1"/>
</dbReference>
<dbReference type="SMART" id="SM00249">
    <property type="entry name" value="PHD"/>
    <property type="match status" value="1"/>
</dbReference>
<evidence type="ECO:0000313" key="9">
    <source>
        <dbReference type="EMBL" id="KAK9808905.1"/>
    </source>
</evidence>
<dbReference type="EMBL" id="JALJOR010000011">
    <property type="protein sequence ID" value="KAK9808905.1"/>
    <property type="molecule type" value="Genomic_DNA"/>
</dbReference>
<dbReference type="Gene3D" id="2.30.30.140">
    <property type="match status" value="1"/>
</dbReference>
<dbReference type="Gene3D" id="3.30.40.10">
    <property type="entry name" value="Zinc/RING finger domain, C3HC4 (zinc finger)"/>
    <property type="match status" value="1"/>
</dbReference>
<dbReference type="SUPFAM" id="SSF63748">
    <property type="entry name" value="Tudor/PWWP/MBT"/>
    <property type="match status" value="1"/>
</dbReference>
<dbReference type="Pfam" id="PF00855">
    <property type="entry name" value="PWWP"/>
    <property type="match status" value="1"/>
</dbReference>
<comment type="caution">
    <text evidence="9">The sequence shown here is derived from an EMBL/GenBank/DDBJ whole genome shotgun (WGS) entry which is preliminary data.</text>
</comment>
<accession>A0AAW1PGD0</accession>
<dbReference type="InterPro" id="IPR000313">
    <property type="entry name" value="PWWP_dom"/>
</dbReference>
<sequence length="735" mass="81907">MGRSKSLVRHEVLLPGDLLPSPQPGRWHGVITCVKPKGDPPIMHAWIVMSDIKARLQLPVLGVEEYVLPVPAPQPPLHTFGSGMSETIPLDWLPPGQQGTSAKAADRKRKAGRAAAPSATRRPAIAPPGSAHIAPAHKARKAQHDLQDPPGPAAPREGPQLVVRLAEADAARSEVWPAGTRLWVKLRGSCPWPVVMWSLELCRRKDIPQLLTAFHQGQVLVRFYGEHSSMWVRPTELEATKADEEDRERALRSWGRQHHKGPLVAATLDEIADASPDCKVEVARMMQLQTAYLTRPEAVDECDMCHEEGASISCPHCDRMFHTLCLQPPALTKNDLPDGGCWACPYCGEGNRVGEGVPQDAAEEHKLERMGLTPDWIIQAGAFKVFGLEAPTAEQPFIKGLLDPCTNSLLAPNIPAEKLYDKQLNGLKLSNSWAGYHIVLNPDFGAQTQWRFVNRAIDEVENDQVPAVLLICRNSTDTAYFQRLRPYPRVLLRRMSALFKDYDKTPIGFGIVVFCIAKSDCRALYSRFYDAFSEAGEPNIPIDRELMETGEFRALLDRLRQHAQQHHRDHWIECNLCGKWRIITYEAMMAAKDDNDWTCKKLRPPYTSCRTPQCKRELLGGRQARIAANRAFLASLQLGPQAIHSGQVAPLAPSDPSMIAAARELAKAAAVAEARKQLEGAKRHWAAKRQSRQKEAARLRAALAELAREELQEAEQLVAAEKALQDLLEHHECWH</sequence>
<feature type="domain" description="PHD-type" evidence="7">
    <location>
        <begin position="299"/>
        <end position="350"/>
    </location>
</feature>
<dbReference type="PROSITE" id="PS50016">
    <property type="entry name" value="ZF_PHD_2"/>
    <property type="match status" value="1"/>
</dbReference>
<keyword evidence="5" id="KW-0175">Coiled coil</keyword>
<dbReference type="InterPro" id="IPR001965">
    <property type="entry name" value="Znf_PHD"/>
</dbReference>
<dbReference type="InterPro" id="IPR011124">
    <property type="entry name" value="Znf_CW"/>
</dbReference>
<feature type="compositionally biased region" description="Low complexity" evidence="6">
    <location>
        <begin position="113"/>
        <end position="128"/>
    </location>
</feature>
<dbReference type="InterPro" id="IPR013083">
    <property type="entry name" value="Znf_RING/FYVE/PHD"/>
</dbReference>
<keyword evidence="1" id="KW-0479">Metal-binding</keyword>
<organism evidence="9 10">
    <name type="scientific">[Myrmecia] bisecta</name>
    <dbReference type="NCBI Taxonomy" id="41462"/>
    <lineage>
        <taxon>Eukaryota</taxon>
        <taxon>Viridiplantae</taxon>
        <taxon>Chlorophyta</taxon>
        <taxon>core chlorophytes</taxon>
        <taxon>Trebouxiophyceae</taxon>
        <taxon>Trebouxiales</taxon>
        <taxon>Trebouxiaceae</taxon>
        <taxon>Myrmecia</taxon>
    </lineage>
</organism>
<reference evidence="9 10" key="1">
    <citation type="journal article" date="2024" name="Nat. Commun.">
        <title>Phylogenomics reveals the evolutionary origins of lichenization in chlorophyte algae.</title>
        <authorList>
            <person name="Puginier C."/>
            <person name="Libourel C."/>
            <person name="Otte J."/>
            <person name="Skaloud P."/>
            <person name="Haon M."/>
            <person name="Grisel S."/>
            <person name="Petersen M."/>
            <person name="Berrin J.G."/>
            <person name="Delaux P.M."/>
            <person name="Dal Grande F."/>
            <person name="Keller J."/>
        </authorList>
    </citation>
    <scope>NUCLEOTIDE SEQUENCE [LARGE SCALE GENOMIC DNA]</scope>
    <source>
        <strain evidence="9 10">SAG 2043</strain>
    </source>
</reference>
<evidence type="ECO:0000256" key="3">
    <source>
        <dbReference type="ARBA" id="ARBA00022833"/>
    </source>
</evidence>
<name>A0AAW1PGD0_9CHLO</name>
<dbReference type="CDD" id="cd05162">
    <property type="entry name" value="PWWP"/>
    <property type="match status" value="1"/>
</dbReference>
<feature type="domain" description="CW-type" evidence="8">
    <location>
        <begin position="565"/>
        <end position="617"/>
    </location>
</feature>
<evidence type="ECO:0000256" key="4">
    <source>
        <dbReference type="PROSITE-ProRule" id="PRU00146"/>
    </source>
</evidence>
<keyword evidence="2 4" id="KW-0863">Zinc-finger</keyword>
<proteinExistence type="predicted"/>
<evidence type="ECO:0000256" key="2">
    <source>
        <dbReference type="ARBA" id="ARBA00022771"/>
    </source>
</evidence>
<evidence type="ECO:0000259" key="8">
    <source>
        <dbReference type="PROSITE" id="PS51050"/>
    </source>
</evidence>
<dbReference type="Pfam" id="PF07496">
    <property type="entry name" value="zf-CW"/>
    <property type="match status" value="1"/>
</dbReference>
<protein>
    <submittedName>
        <fullName evidence="9">Uncharacterized protein</fullName>
    </submittedName>
</protein>
<dbReference type="GO" id="GO:0008270">
    <property type="term" value="F:zinc ion binding"/>
    <property type="evidence" value="ECO:0007669"/>
    <property type="project" value="UniProtKB-KW"/>
</dbReference>